<dbReference type="HOGENOM" id="CLU_000688_12_3_1"/>
<dbReference type="InterPro" id="IPR003960">
    <property type="entry name" value="ATPase_AAA_CS"/>
</dbReference>
<dbReference type="Gene3D" id="3.40.50.300">
    <property type="entry name" value="P-loop containing nucleotide triphosphate hydrolases"/>
    <property type="match status" value="2"/>
</dbReference>
<dbReference type="Pfam" id="PF00004">
    <property type="entry name" value="AAA"/>
    <property type="match status" value="1"/>
</dbReference>
<dbReference type="Proteomes" id="UP000030752">
    <property type="component" value="Unassembled WGS sequence"/>
</dbReference>
<dbReference type="PANTHER" id="PTHR23077">
    <property type="entry name" value="AAA-FAMILY ATPASE"/>
    <property type="match status" value="1"/>
</dbReference>
<protein>
    <recommendedName>
        <fullName evidence="4">AAA+ ATPase domain-containing protein</fullName>
    </recommendedName>
</protein>
<dbReference type="eggNOG" id="KOG0730">
    <property type="taxonomic scope" value="Eukaryota"/>
</dbReference>
<dbReference type="InParanoid" id="W2SEK8"/>
<dbReference type="SUPFAM" id="SSF52540">
    <property type="entry name" value="P-loop containing nucleoside triphosphate hydrolases"/>
    <property type="match status" value="2"/>
</dbReference>
<dbReference type="InterPro" id="IPR041569">
    <property type="entry name" value="AAA_lid_3"/>
</dbReference>
<organism evidence="5 6">
    <name type="scientific">Cyphellophora europaea (strain CBS 101466)</name>
    <name type="common">Phialophora europaea</name>
    <dbReference type="NCBI Taxonomy" id="1220924"/>
    <lineage>
        <taxon>Eukaryota</taxon>
        <taxon>Fungi</taxon>
        <taxon>Dikarya</taxon>
        <taxon>Ascomycota</taxon>
        <taxon>Pezizomycotina</taxon>
        <taxon>Eurotiomycetes</taxon>
        <taxon>Chaetothyriomycetidae</taxon>
        <taxon>Chaetothyriales</taxon>
        <taxon>Cyphellophoraceae</taxon>
        <taxon>Cyphellophora</taxon>
    </lineage>
</organism>
<dbReference type="GeneID" id="19968656"/>
<evidence type="ECO:0000256" key="1">
    <source>
        <dbReference type="ARBA" id="ARBA00022741"/>
    </source>
</evidence>
<dbReference type="EMBL" id="KB822711">
    <property type="protein sequence ID" value="ETN47127.1"/>
    <property type="molecule type" value="Genomic_DNA"/>
</dbReference>
<name>W2SEK8_CYPE1</name>
<gene>
    <name evidence="5" type="ORF">HMPREF1541_01317</name>
</gene>
<sequence>MSHTFLVRPSNTEKEAFRAKLTAVSLLSLKLKPGDLCSIAREVVDNGQQQVQLQEEDDDDGGRRQQRQRYAIAWESSGNGMKDNIVQTSKFLQELHGLKLGDRIVIQRAQESLQDAGVVLLRSKGGAAALDEQQRKFWEYFAKLTVKSSYECLAETQKLSFKVGPELQEFEVADPGAGGMSIGRVTDQTTFSISDAGSTVSVDGVEFKPTALGGLDSQIAEVQRIVDRLLRPRISPKYAPVQGILLYGAKGVGKSSFIEELSKAGWKSVIRWQPGTKLGSLTSSTLVIIDQLDLPPAHNGSKPAIREVDRLFTAIKGKPCMIIGETRHPNDVDSYLRTEGKFSMELEIPIPSALQRKQIVTALRGEETTPDDEVLGQMAERTHGYVGADLHALLRRTLELASERPVAETGSEPDPPTAQTGSETSGTGVATTVPIGSPPPAWTVTPTDLSQALTQIRPSALQEIFLETPSTRWSDIGGQHANKQLLSNAVTRPLQLADRMAKLNLRPKKGVLLYGPPGCSKTLLVRALAREAGLNFLAVKGAELISMYVGESERATREVFRKARAASPSIIFFDEIDAIASRASGSTGSSATSSSSNLNVLTTLLNEMDGFEDLRNVFVVAATNRPETVDPALLRPGRFDNVVYIAPPDLEARKEIFSTQFVRGAYHSTARGVDDDVWYFAERTAGFSGAEIVGICQQAAELALDSERDYYKFLDVEEAVKGAVRGITQEMLEGFEAWNATRMR</sequence>
<keyword evidence="2" id="KW-0067">ATP-binding</keyword>
<dbReference type="AlphaFoldDB" id="W2SEK8"/>
<dbReference type="FunFam" id="3.40.50.300:FF:000661">
    <property type="entry name" value="calmodulin-interacting protein 111 isoform X1"/>
    <property type="match status" value="1"/>
</dbReference>
<dbReference type="Pfam" id="PF17862">
    <property type="entry name" value="AAA_lid_3"/>
    <property type="match status" value="1"/>
</dbReference>
<dbReference type="Gene3D" id="1.10.8.60">
    <property type="match status" value="2"/>
</dbReference>
<dbReference type="GO" id="GO:0016887">
    <property type="term" value="F:ATP hydrolysis activity"/>
    <property type="evidence" value="ECO:0007669"/>
    <property type="project" value="InterPro"/>
</dbReference>
<dbReference type="GO" id="GO:0005737">
    <property type="term" value="C:cytoplasm"/>
    <property type="evidence" value="ECO:0007669"/>
    <property type="project" value="TreeGrafter"/>
</dbReference>
<dbReference type="PROSITE" id="PS00674">
    <property type="entry name" value="AAA"/>
    <property type="match status" value="1"/>
</dbReference>
<feature type="domain" description="AAA+ ATPase" evidence="4">
    <location>
        <begin position="240"/>
        <end position="470"/>
    </location>
</feature>
<evidence type="ECO:0000256" key="3">
    <source>
        <dbReference type="SAM" id="MobiDB-lite"/>
    </source>
</evidence>
<feature type="region of interest" description="Disordered" evidence="3">
    <location>
        <begin position="402"/>
        <end position="442"/>
    </location>
</feature>
<keyword evidence="1" id="KW-0547">Nucleotide-binding</keyword>
<dbReference type="STRING" id="1220924.W2SEK8"/>
<dbReference type="PANTHER" id="PTHR23077:SF27">
    <property type="entry name" value="ATPASE FAMILY GENE 2 PROTEIN HOMOLOG A"/>
    <property type="match status" value="1"/>
</dbReference>
<dbReference type="SMART" id="SM00382">
    <property type="entry name" value="AAA"/>
    <property type="match status" value="2"/>
</dbReference>
<evidence type="ECO:0000256" key="2">
    <source>
        <dbReference type="ARBA" id="ARBA00022840"/>
    </source>
</evidence>
<dbReference type="GO" id="GO:0005524">
    <property type="term" value="F:ATP binding"/>
    <property type="evidence" value="ECO:0007669"/>
    <property type="project" value="UniProtKB-KW"/>
</dbReference>
<evidence type="ECO:0000313" key="5">
    <source>
        <dbReference type="EMBL" id="ETN47127.1"/>
    </source>
</evidence>
<dbReference type="InterPro" id="IPR003959">
    <property type="entry name" value="ATPase_AAA_core"/>
</dbReference>
<proteinExistence type="predicted"/>
<feature type="compositionally biased region" description="Polar residues" evidence="3">
    <location>
        <begin position="417"/>
        <end position="430"/>
    </location>
</feature>
<keyword evidence="6" id="KW-1185">Reference proteome</keyword>
<dbReference type="VEuPathDB" id="FungiDB:HMPREF1541_01317"/>
<reference evidence="5 6" key="1">
    <citation type="submission" date="2013-03" db="EMBL/GenBank/DDBJ databases">
        <title>The Genome Sequence of Phialophora europaea CBS 101466.</title>
        <authorList>
            <consortium name="The Broad Institute Genomics Platform"/>
            <person name="Cuomo C."/>
            <person name="de Hoog S."/>
            <person name="Gorbushina A."/>
            <person name="Walker B."/>
            <person name="Young S.K."/>
            <person name="Zeng Q."/>
            <person name="Gargeya S."/>
            <person name="Fitzgerald M."/>
            <person name="Haas B."/>
            <person name="Abouelleil A."/>
            <person name="Allen A.W."/>
            <person name="Alvarado L."/>
            <person name="Arachchi H.M."/>
            <person name="Berlin A.M."/>
            <person name="Chapman S.B."/>
            <person name="Gainer-Dewar J."/>
            <person name="Goldberg J."/>
            <person name="Griggs A."/>
            <person name="Gujja S."/>
            <person name="Hansen M."/>
            <person name="Howarth C."/>
            <person name="Imamovic A."/>
            <person name="Ireland A."/>
            <person name="Larimer J."/>
            <person name="McCowan C."/>
            <person name="Murphy C."/>
            <person name="Pearson M."/>
            <person name="Poon T.W."/>
            <person name="Priest M."/>
            <person name="Roberts A."/>
            <person name="Saif S."/>
            <person name="Shea T."/>
            <person name="Sisk P."/>
            <person name="Sykes S."/>
            <person name="Wortman J."/>
            <person name="Nusbaum C."/>
            <person name="Birren B."/>
        </authorList>
    </citation>
    <scope>NUCLEOTIDE SEQUENCE [LARGE SCALE GENOMIC DNA]</scope>
    <source>
        <strain evidence="5 6">CBS 101466</strain>
    </source>
</reference>
<feature type="domain" description="AAA+ ATPase" evidence="4">
    <location>
        <begin position="507"/>
        <end position="649"/>
    </location>
</feature>
<dbReference type="InterPro" id="IPR027417">
    <property type="entry name" value="P-loop_NTPase"/>
</dbReference>
<accession>W2SEK8</accession>
<dbReference type="InterPro" id="IPR003593">
    <property type="entry name" value="AAA+_ATPase"/>
</dbReference>
<evidence type="ECO:0000259" key="4">
    <source>
        <dbReference type="SMART" id="SM00382"/>
    </source>
</evidence>
<evidence type="ECO:0000313" key="6">
    <source>
        <dbReference type="Proteomes" id="UP000030752"/>
    </source>
</evidence>
<dbReference type="RefSeq" id="XP_008711839.1">
    <property type="nucleotide sequence ID" value="XM_008713617.1"/>
</dbReference>
<dbReference type="InterPro" id="IPR050168">
    <property type="entry name" value="AAA_ATPase_domain"/>
</dbReference>
<dbReference type="OrthoDB" id="27435at2759"/>